<protein>
    <submittedName>
        <fullName evidence="1">Uncharacterized protein</fullName>
    </submittedName>
</protein>
<dbReference type="Gene3D" id="3.40.50.1110">
    <property type="entry name" value="SGNH hydrolase"/>
    <property type="match status" value="1"/>
</dbReference>
<proteinExistence type="predicted"/>
<evidence type="ECO:0000313" key="2">
    <source>
        <dbReference type="Proteomes" id="UP001610334"/>
    </source>
</evidence>
<dbReference type="InterPro" id="IPR036514">
    <property type="entry name" value="SGNH_hydro_sf"/>
</dbReference>
<sequence>MLPSSRSPDCQTKGFHSGNRINDINYRAENNTITPPAFYDMLASTLFDSLSTLHPVGYKKYLLNLPLLDRAPANQDHEVENRSPSATQVENAAERYQGSEVRVFDAYSALSGILDDLGRYGIVNTNATDACPAYNQPDIVDNYEAYACRFGA</sequence>
<comment type="caution">
    <text evidence="1">The sequence shown here is derived from an EMBL/GenBank/DDBJ whole genome shotgun (WGS) entry which is preliminary data.</text>
</comment>
<accession>A0ABR4HJR3</accession>
<organism evidence="1 2">
    <name type="scientific">Aspergillus granulosus</name>
    <dbReference type="NCBI Taxonomy" id="176169"/>
    <lineage>
        <taxon>Eukaryota</taxon>
        <taxon>Fungi</taxon>
        <taxon>Dikarya</taxon>
        <taxon>Ascomycota</taxon>
        <taxon>Pezizomycotina</taxon>
        <taxon>Eurotiomycetes</taxon>
        <taxon>Eurotiomycetidae</taxon>
        <taxon>Eurotiales</taxon>
        <taxon>Aspergillaceae</taxon>
        <taxon>Aspergillus</taxon>
        <taxon>Aspergillus subgen. Nidulantes</taxon>
    </lineage>
</organism>
<reference evidence="1 2" key="1">
    <citation type="submission" date="2024-07" db="EMBL/GenBank/DDBJ databases">
        <title>Section-level genome sequencing and comparative genomics of Aspergillus sections Usti and Cavernicolus.</title>
        <authorList>
            <consortium name="Lawrence Berkeley National Laboratory"/>
            <person name="Nybo J.L."/>
            <person name="Vesth T.C."/>
            <person name="Theobald S."/>
            <person name="Frisvad J.C."/>
            <person name="Larsen T.O."/>
            <person name="Kjaerboelling I."/>
            <person name="Rothschild-Mancinelli K."/>
            <person name="Lyhne E.K."/>
            <person name="Kogle M.E."/>
            <person name="Barry K."/>
            <person name="Clum A."/>
            <person name="Na H."/>
            <person name="Ledsgaard L."/>
            <person name="Lin J."/>
            <person name="Lipzen A."/>
            <person name="Kuo A."/>
            <person name="Riley R."/>
            <person name="Mondo S."/>
            <person name="Labutti K."/>
            <person name="Haridas S."/>
            <person name="Pangalinan J."/>
            <person name="Salamov A.A."/>
            <person name="Simmons B.A."/>
            <person name="Magnuson J.K."/>
            <person name="Chen J."/>
            <person name="Drula E."/>
            <person name="Henrissat B."/>
            <person name="Wiebenga A."/>
            <person name="Lubbers R.J."/>
            <person name="Gomes A.C."/>
            <person name="Makela M.R."/>
            <person name="Stajich J."/>
            <person name="Grigoriev I.V."/>
            <person name="Mortensen U.H."/>
            <person name="De Vries R.P."/>
            <person name="Baker S.E."/>
            <person name="Andersen M.R."/>
        </authorList>
    </citation>
    <scope>NUCLEOTIDE SEQUENCE [LARGE SCALE GENOMIC DNA]</scope>
    <source>
        <strain evidence="1 2">CBS 588.65</strain>
    </source>
</reference>
<evidence type="ECO:0000313" key="1">
    <source>
        <dbReference type="EMBL" id="KAL2815723.1"/>
    </source>
</evidence>
<dbReference type="EMBL" id="JBFXLT010000026">
    <property type="protein sequence ID" value="KAL2815723.1"/>
    <property type="molecule type" value="Genomic_DNA"/>
</dbReference>
<gene>
    <name evidence="1" type="ORF">BJX63DRAFT_430660</name>
</gene>
<dbReference type="Proteomes" id="UP001610334">
    <property type="component" value="Unassembled WGS sequence"/>
</dbReference>
<keyword evidence="2" id="KW-1185">Reference proteome</keyword>
<name>A0ABR4HJR3_9EURO</name>